<keyword evidence="7" id="KW-1185">Reference proteome</keyword>
<evidence type="ECO:0000256" key="1">
    <source>
        <dbReference type="SAM" id="Coils"/>
    </source>
</evidence>
<evidence type="ECO:0000313" key="7">
    <source>
        <dbReference type="Proteomes" id="UP000680706"/>
    </source>
</evidence>
<keyword evidence="5" id="KW-0614">Plasmid</keyword>
<dbReference type="InterPro" id="IPR006171">
    <property type="entry name" value="TOPRIM_dom"/>
</dbReference>
<dbReference type="Proteomes" id="UP000680706">
    <property type="component" value="Plasmid pAb134-03"/>
</dbReference>
<dbReference type="InterPro" id="IPR043764">
    <property type="entry name" value="DUF5710"/>
</dbReference>
<sequence length="426" mass="47917">MPALDKQDQRAKEANDNGPKAKTSKQNRIYLAVPFEENQKAKDLGARWDKDASSWYAPSVKVAEKTKQWSVEGKAPAAEENRDPVQEFSDWMRALGMDLKGHAIMDGKWHRIAIMGEKAKNASYRGHLDAAVPNGMLNNFKGTKSEWKFDGVKLSKDEVAKAIEAGKKAQKERADELKQDQDKAAKTAFGIWSNISKWAEPENCDYLKRKDVRGYGVKLDKDGRMVVPLRDTDLRIHSLQFVGEEKHYLKHGRKEGLFHAIDPKRYLNDKDKPGLGDTIIFAEGYATGASVHKFVSKPTIITFDGDNLVKVAKAMREKFPDVTMLFAADDDHHLPLRETPLANKGLEKAREAADAVGGYVVPPPLTKTEKAKGLTDWNDLEKERGTDKAAFQFLMQTRKSLDAEKIKEQELSRSPKKELSRDLEVA</sequence>
<proteinExistence type="predicted"/>
<reference evidence="5 7" key="1">
    <citation type="journal article" date="2021" name="Angew. Chem. Int. Ed. Engl.">
        <title>A novel family of nonribosomal peptides modulate collective behavior in Pseudovibrio bacteria isolated from marine sponges.</title>
        <authorList>
            <person name="Ioca L.P."/>
            <person name="Dai Y."/>
            <person name="Kunakom S."/>
            <person name="Diaz-Espinosa J."/>
            <person name="Krunic A."/>
            <person name="Crnkovic C.M."/>
            <person name="Orjala J."/>
            <person name="Sanchez L.M."/>
            <person name="Ferreira A.G."/>
            <person name="Berlinck R.G.S."/>
            <person name="Eustaquio A.S."/>
        </authorList>
    </citation>
    <scope>NUCLEOTIDE SEQUENCE [LARGE SCALE GENOMIC DNA]</scope>
    <source>
        <strain evidence="5 7">Ab134</strain>
        <plasmid evidence="5 7">pAb134-03</plasmid>
        <plasmid evidence="6 7">pAb134-04</plasmid>
    </source>
</reference>
<evidence type="ECO:0000259" key="3">
    <source>
        <dbReference type="Pfam" id="PF13362"/>
    </source>
</evidence>
<dbReference type="EMBL" id="CP074129">
    <property type="protein sequence ID" value="QUS58987.1"/>
    <property type="molecule type" value="Genomic_DNA"/>
</dbReference>
<geneLocation type="plasmid" evidence="5 7">
    <name>pAb134-03</name>
</geneLocation>
<gene>
    <name evidence="5" type="ORF">KGB56_26170</name>
    <name evidence="6" type="ORF">KGB56_26750</name>
</gene>
<feature type="domain" description="DUF5710" evidence="4">
    <location>
        <begin position="28"/>
        <end position="69"/>
    </location>
</feature>
<dbReference type="Pfam" id="PF13362">
    <property type="entry name" value="Toprim_3"/>
    <property type="match status" value="1"/>
</dbReference>
<feature type="coiled-coil region" evidence="1">
    <location>
        <begin position="160"/>
        <end position="187"/>
    </location>
</feature>
<feature type="region of interest" description="Disordered" evidence="2">
    <location>
        <begin position="1"/>
        <end position="28"/>
    </location>
</feature>
<keyword evidence="1" id="KW-0175">Coiled coil</keyword>
<feature type="compositionally biased region" description="Basic and acidic residues" evidence="2">
    <location>
        <begin position="1"/>
        <end position="15"/>
    </location>
</feature>
<evidence type="ECO:0008006" key="8">
    <source>
        <dbReference type="Google" id="ProtNLM"/>
    </source>
</evidence>
<dbReference type="RefSeq" id="WP_211915120.1">
    <property type="nucleotide sequence ID" value="NZ_CP074129.1"/>
</dbReference>
<feature type="region of interest" description="Disordered" evidence="2">
    <location>
        <begin position="404"/>
        <end position="426"/>
    </location>
</feature>
<protein>
    <recommendedName>
        <fullName evidence="8">DNA primase TraC</fullName>
    </recommendedName>
</protein>
<evidence type="ECO:0000313" key="5">
    <source>
        <dbReference type="EMBL" id="QUS58987.1"/>
    </source>
</evidence>
<dbReference type="EMBL" id="CP074130">
    <property type="protein sequence ID" value="QUS59122.1"/>
    <property type="molecule type" value="Genomic_DNA"/>
</dbReference>
<geneLocation type="plasmid" evidence="6 7">
    <name>pAb134-04</name>
</geneLocation>
<accession>A0ABX8AV95</accession>
<dbReference type="Pfam" id="PF18974">
    <property type="entry name" value="DUF5710"/>
    <property type="match status" value="1"/>
</dbReference>
<organism evidence="5 7">
    <name type="scientific">Pseudovibrio brasiliensis</name>
    <dbReference type="NCBI Taxonomy" id="1898042"/>
    <lineage>
        <taxon>Bacteria</taxon>
        <taxon>Pseudomonadati</taxon>
        <taxon>Pseudomonadota</taxon>
        <taxon>Alphaproteobacteria</taxon>
        <taxon>Hyphomicrobiales</taxon>
        <taxon>Stappiaceae</taxon>
        <taxon>Pseudovibrio</taxon>
    </lineage>
</organism>
<evidence type="ECO:0000256" key="2">
    <source>
        <dbReference type="SAM" id="MobiDB-lite"/>
    </source>
</evidence>
<evidence type="ECO:0000259" key="4">
    <source>
        <dbReference type="Pfam" id="PF18974"/>
    </source>
</evidence>
<feature type="domain" description="Toprim" evidence="3">
    <location>
        <begin position="279"/>
        <end position="387"/>
    </location>
</feature>
<name>A0ABX8AV95_9HYPH</name>
<dbReference type="Proteomes" id="UP000680706">
    <property type="component" value="Plasmid pAb134-04"/>
</dbReference>
<evidence type="ECO:0000313" key="6">
    <source>
        <dbReference type="EMBL" id="QUS59122.1"/>
    </source>
</evidence>